<dbReference type="Gene3D" id="3.30.200.20">
    <property type="entry name" value="Phosphorylase Kinase, domain 1"/>
    <property type="match status" value="1"/>
</dbReference>
<organism evidence="11 12">
    <name type="scientific">Adiantum capillus-veneris</name>
    <name type="common">Maidenhair fern</name>
    <dbReference type="NCBI Taxonomy" id="13818"/>
    <lineage>
        <taxon>Eukaryota</taxon>
        <taxon>Viridiplantae</taxon>
        <taxon>Streptophyta</taxon>
        <taxon>Embryophyta</taxon>
        <taxon>Tracheophyta</taxon>
        <taxon>Polypodiopsida</taxon>
        <taxon>Polypodiidae</taxon>
        <taxon>Polypodiales</taxon>
        <taxon>Pteridineae</taxon>
        <taxon>Pteridaceae</taxon>
        <taxon>Vittarioideae</taxon>
        <taxon>Adiantum</taxon>
    </lineage>
</organism>
<dbReference type="Gene3D" id="1.10.510.10">
    <property type="entry name" value="Transferase(Phosphotransferase) domain 1"/>
    <property type="match status" value="1"/>
</dbReference>
<dbReference type="Pfam" id="PF00069">
    <property type="entry name" value="Pkinase"/>
    <property type="match status" value="1"/>
</dbReference>
<feature type="domain" description="Protein kinase" evidence="10">
    <location>
        <begin position="52"/>
        <end position="315"/>
    </location>
</feature>
<dbReference type="EMBL" id="JABFUD020000023">
    <property type="protein sequence ID" value="KAI5061195.1"/>
    <property type="molecule type" value="Genomic_DNA"/>
</dbReference>
<evidence type="ECO:0000256" key="7">
    <source>
        <dbReference type="ARBA" id="ARBA00058225"/>
    </source>
</evidence>
<dbReference type="AlphaFoldDB" id="A0A9D4Z4T3"/>
<keyword evidence="12" id="KW-1185">Reference proteome</keyword>
<evidence type="ECO:0000256" key="5">
    <source>
        <dbReference type="ARBA" id="ARBA00022777"/>
    </source>
</evidence>
<evidence type="ECO:0000256" key="4">
    <source>
        <dbReference type="ARBA" id="ARBA00022741"/>
    </source>
</evidence>
<dbReference type="PANTHER" id="PTHR24349">
    <property type="entry name" value="SERINE/THREONINE-PROTEIN KINASE"/>
    <property type="match status" value="1"/>
</dbReference>
<dbReference type="PROSITE" id="PS00108">
    <property type="entry name" value="PROTEIN_KINASE_ST"/>
    <property type="match status" value="1"/>
</dbReference>
<dbReference type="InterPro" id="IPR011009">
    <property type="entry name" value="Kinase-like_dom_sf"/>
</dbReference>
<feature type="binding site" evidence="8">
    <location>
        <position position="81"/>
    </location>
    <ligand>
        <name>ATP</name>
        <dbReference type="ChEBI" id="CHEBI:30616"/>
    </ligand>
</feature>
<dbReference type="SUPFAM" id="SSF56112">
    <property type="entry name" value="Protein kinase-like (PK-like)"/>
    <property type="match status" value="1"/>
</dbReference>
<name>A0A9D4Z4T3_ADICA</name>
<evidence type="ECO:0000256" key="2">
    <source>
        <dbReference type="ARBA" id="ARBA00022527"/>
    </source>
</evidence>
<dbReference type="InterPro" id="IPR050205">
    <property type="entry name" value="CDPK_Ser/Thr_kinases"/>
</dbReference>
<keyword evidence="5" id="KW-0418">Kinase</keyword>
<dbReference type="OrthoDB" id="40902at2759"/>
<dbReference type="CDD" id="cd05117">
    <property type="entry name" value="STKc_CAMK"/>
    <property type="match status" value="1"/>
</dbReference>
<evidence type="ECO:0000259" key="10">
    <source>
        <dbReference type="PROSITE" id="PS50011"/>
    </source>
</evidence>
<dbReference type="GO" id="GO:0005524">
    <property type="term" value="F:ATP binding"/>
    <property type="evidence" value="ECO:0007669"/>
    <property type="project" value="UniProtKB-UniRule"/>
</dbReference>
<dbReference type="SMART" id="SM00220">
    <property type="entry name" value="S_TKc"/>
    <property type="match status" value="1"/>
</dbReference>
<gene>
    <name evidence="11" type="ORF">GOP47_0023700</name>
</gene>
<evidence type="ECO:0000313" key="12">
    <source>
        <dbReference type="Proteomes" id="UP000886520"/>
    </source>
</evidence>
<evidence type="ECO:0000256" key="8">
    <source>
        <dbReference type="PROSITE-ProRule" id="PRU10141"/>
    </source>
</evidence>
<evidence type="ECO:0000313" key="11">
    <source>
        <dbReference type="EMBL" id="KAI5061195.1"/>
    </source>
</evidence>
<sequence>MGNCLIISSDTDLYTHMNGGGLVLTSPPSHTQDSSFTPILPFRTRSHLGSFYNLGHELGRGQYGIIRSCTCRSSGTSFACKSISKLHLSREADVEDAVGEVRIMKLLSNPCCGSACSIVRLHDVVEDKSFIHLILELCRGGELYERIVLKKCYSEVHAAIMMKSLLETVQYCHSMGIMHRDIKPENILLVEDSDTSPVKLADFGLALEFSAGQKFSGIAGSSYYMAPEILEGEYSAEIDIWSVGVVMYVLLSGAPPFWGATEQRIYKAIQKGELSFPSNPWDKISSSAKDLIAKMLHPNAKLRMTSAEALKHPWIRLHTNYAELNLASDGCASLVHENNKETFYSHTFTVAPTHNQMAFQDGETTAFTTRYE</sequence>
<keyword evidence="6 8" id="KW-0067">ATP-binding</keyword>
<comment type="similarity">
    <text evidence="1">Belongs to the protein kinase superfamily. CAMK Ser/Thr protein kinase family. SNF1 subfamily.</text>
</comment>
<dbReference type="FunFam" id="1.10.510.10:FF:000571">
    <property type="entry name" value="Maternal embryonic leucine zipper kinase"/>
    <property type="match status" value="1"/>
</dbReference>
<accession>A0A9D4Z4T3</accession>
<dbReference type="PROSITE" id="PS00107">
    <property type="entry name" value="PROTEIN_KINASE_ATP"/>
    <property type="match status" value="1"/>
</dbReference>
<keyword evidence="2 9" id="KW-0723">Serine/threonine-protein kinase</keyword>
<keyword evidence="3" id="KW-0808">Transferase</keyword>
<evidence type="ECO:0000256" key="6">
    <source>
        <dbReference type="ARBA" id="ARBA00022840"/>
    </source>
</evidence>
<proteinExistence type="inferred from homology"/>
<dbReference type="Proteomes" id="UP000886520">
    <property type="component" value="Chromosome 23"/>
</dbReference>
<comment type="function">
    <text evidence="7">CIPK serine-threonine protein kinases interact with CBL proteins. Binding of a CBL protein to the regulatory NAF domain of CIPK protein lead to the activation of the kinase in a calcium-dependent manner.</text>
</comment>
<evidence type="ECO:0000256" key="1">
    <source>
        <dbReference type="ARBA" id="ARBA00006234"/>
    </source>
</evidence>
<evidence type="ECO:0000256" key="3">
    <source>
        <dbReference type="ARBA" id="ARBA00022679"/>
    </source>
</evidence>
<reference evidence="11" key="1">
    <citation type="submission" date="2021-01" db="EMBL/GenBank/DDBJ databases">
        <title>Adiantum capillus-veneris genome.</title>
        <authorList>
            <person name="Fang Y."/>
            <person name="Liao Q."/>
        </authorList>
    </citation>
    <scope>NUCLEOTIDE SEQUENCE</scope>
    <source>
        <strain evidence="11">H3</strain>
        <tissue evidence="11">Leaf</tissue>
    </source>
</reference>
<dbReference type="InterPro" id="IPR008271">
    <property type="entry name" value="Ser/Thr_kinase_AS"/>
</dbReference>
<protein>
    <recommendedName>
        <fullName evidence="10">Protein kinase domain-containing protein</fullName>
    </recommendedName>
</protein>
<dbReference type="PROSITE" id="PS50011">
    <property type="entry name" value="PROTEIN_KINASE_DOM"/>
    <property type="match status" value="1"/>
</dbReference>
<dbReference type="InterPro" id="IPR017441">
    <property type="entry name" value="Protein_kinase_ATP_BS"/>
</dbReference>
<dbReference type="InterPro" id="IPR000719">
    <property type="entry name" value="Prot_kinase_dom"/>
</dbReference>
<dbReference type="GO" id="GO:0004674">
    <property type="term" value="F:protein serine/threonine kinase activity"/>
    <property type="evidence" value="ECO:0007669"/>
    <property type="project" value="UniProtKB-KW"/>
</dbReference>
<evidence type="ECO:0000256" key="9">
    <source>
        <dbReference type="RuleBase" id="RU000304"/>
    </source>
</evidence>
<comment type="caution">
    <text evidence="11">The sequence shown here is derived from an EMBL/GenBank/DDBJ whole genome shotgun (WGS) entry which is preliminary data.</text>
</comment>
<keyword evidence="4 8" id="KW-0547">Nucleotide-binding</keyword>